<gene>
    <name evidence="1" type="ORF">DFH08DRAFT_1030737</name>
</gene>
<evidence type="ECO:0000313" key="1">
    <source>
        <dbReference type="EMBL" id="KAJ7322004.1"/>
    </source>
</evidence>
<comment type="caution">
    <text evidence="1">The sequence shown here is derived from an EMBL/GenBank/DDBJ whole genome shotgun (WGS) entry which is preliminary data.</text>
</comment>
<reference evidence="1" key="1">
    <citation type="submission" date="2023-03" db="EMBL/GenBank/DDBJ databases">
        <title>Massive genome expansion in bonnet fungi (Mycena s.s.) driven by repeated elements and novel gene families across ecological guilds.</title>
        <authorList>
            <consortium name="Lawrence Berkeley National Laboratory"/>
            <person name="Harder C.B."/>
            <person name="Miyauchi S."/>
            <person name="Viragh M."/>
            <person name="Kuo A."/>
            <person name="Thoen E."/>
            <person name="Andreopoulos B."/>
            <person name="Lu D."/>
            <person name="Skrede I."/>
            <person name="Drula E."/>
            <person name="Henrissat B."/>
            <person name="Morin E."/>
            <person name="Kohler A."/>
            <person name="Barry K."/>
            <person name="LaButti K."/>
            <person name="Morin E."/>
            <person name="Salamov A."/>
            <person name="Lipzen A."/>
            <person name="Mereny Z."/>
            <person name="Hegedus B."/>
            <person name="Baldrian P."/>
            <person name="Stursova M."/>
            <person name="Weitz H."/>
            <person name="Taylor A."/>
            <person name="Grigoriev I.V."/>
            <person name="Nagy L.G."/>
            <person name="Martin F."/>
            <person name="Kauserud H."/>
        </authorList>
    </citation>
    <scope>NUCLEOTIDE SEQUENCE</scope>
    <source>
        <strain evidence="1">CBHHK002</strain>
    </source>
</reference>
<protein>
    <submittedName>
        <fullName evidence="1">Uncharacterized protein</fullName>
    </submittedName>
</protein>
<sequence>MALSDAQTSSRCPKHSEGISLYSIQGETATIWWLPPQCLPFSVKELKIIRRIEYLKCYIPSTNYHLGLFKFRLWCRAPLPFKINYPAHNCAIQHPQNPFQFLGFRRLRGQLNPALPCILDVLFVPWQPVKPIPLESELWCWKDPRPLPQYFRFREGPRARCTYAADVPWPPPPGFERQYKMNYSNQ</sequence>
<evidence type="ECO:0000313" key="2">
    <source>
        <dbReference type="Proteomes" id="UP001218218"/>
    </source>
</evidence>
<proteinExistence type="predicted"/>
<accession>A0AAD6ZHW1</accession>
<organism evidence="1 2">
    <name type="scientific">Mycena albidolilacea</name>
    <dbReference type="NCBI Taxonomy" id="1033008"/>
    <lineage>
        <taxon>Eukaryota</taxon>
        <taxon>Fungi</taxon>
        <taxon>Dikarya</taxon>
        <taxon>Basidiomycota</taxon>
        <taxon>Agaricomycotina</taxon>
        <taxon>Agaricomycetes</taxon>
        <taxon>Agaricomycetidae</taxon>
        <taxon>Agaricales</taxon>
        <taxon>Marasmiineae</taxon>
        <taxon>Mycenaceae</taxon>
        <taxon>Mycena</taxon>
    </lineage>
</organism>
<keyword evidence="2" id="KW-1185">Reference proteome</keyword>
<dbReference type="EMBL" id="JARIHO010000049">
    <property type="protein sequence ID" value="KAJ7322004.1"/>
    <property type="molecule type" value="Genomic_DNA"/>
</dbReference>
<dbReference type="Proteomes" id="UP001218218">
    <property type="component" value="Unassembled WGS sequence"/>
</dbReference>
<dbReference type="AlphaFoldDB" id="A0AAD6ZHW1"/>
<name>A0AAD6ZHW1_9AGAR</name>